<keyword evidence="1" id="KW-1133">Transmembrane helix</keyword>
<gene>
    <name evidence="2" type="ORF">EDD78_103203</name>
</gene>
<organism evidence="2 3">
    <name type="scientific">Harryflintia acetispora</name>
    <dbReference type="NCBI Taxonomy" id="1849041"/>
    <lineage>
        <taxon>Bacteria</taxon>
        <taxon>Bacillati</taxon>
        <taxon>Bacillota</taxon>
        <taxon>Clostridia</taxon>
        <taxon>Eubacteriales</taxon>
        <taxon>Oscillospiraceae</taxon>
        <taxon>Harryflintia</taxon>
    </lineage>
</organism>
<name>A0A9X8UKN5_9FIRM</name>
<proteinExistence type="predicted"/>
<evidence type="ECO:0000256" key="1">
    <source>
        <dbReference type="SAM" id="Phobius"/>
    </source>
</evidence>
<evidence type="ECO:0000313" key="3">
    <source>
        <dbReference type="Proteomes" id="UP000294682"/>
    </source>
</evidence>
<keyword evidence="1" id="KW-0472">Membrane</keyword>
<protein>
    <submittedName>
        <fullName evidence="2">Uncharacterized protein</fullName>
    </submittedName>
</protein>
<evidence type="ECO:0000313" key="2">
    <source>
        <dbReference type="EMBL" id="TCL44165.1"/>
    </source>
</evidence>
<keyword evidence="3" id="KW-1185">Reference proteome</keyword>
<dbReference type="AlphaFoldDB" id="A0A9X8UKN5"/>
<sequence>MDQVLRFAGVVLAAVLVAVLLHTGIGFCV</sequence>
<keyword evidence="1" id="KW-0812">Transmembrane</keyword>
<dbReference type="Proteomes" id="UP000294682">
    <property type="component" value="Unassembled WGS sequence"/>
</dbReference>
<dbReference type="EMBL" id="SLUK01000003">
    <property type="protein sequence ID" value="TCL44165.1"/>
    <property type="molecule type" value="Genomic_DNA"/>
</dbReference>
<comment type="caution">
    <text evidence="2">The sequence shown here is derived from an EMBL/GenBank/DDBJ whole genome shotgun (WGS) entry which is preliminary data.</text>
</comment>
<reference evidence="2 3" key="1">
    <citation type="submission" date="2019-03" db="EMBL/GenBank/DDBJ databases">
        <title>Genomic Encyclopedia of Type Strains, Phase IV (KMG-IV): sequencing the most valuable type-strain genomes for metagenomic binning, comparative biology and taxonomic classification.</title>
        <authorList>
            <person name="Goeker M."/>
        </authorList>
    </citation>
    <scope>NUCLEOTIDE SEQUENCE [LARGE SCALE GENOMIC DNA]</scope>
    <source>
        <strain evidence="2 3">DSM 100433</strain>
    </source>
</reference>
<feature type="transmembrane region" description="Helical" evidence="1">
    <location>
        <begin position="7"/>
        <end position="27"/>
    </location>
</feature>
<accession>A0A9X8UKN5</accession>